<evidence type="ECO:0000313" key="7">
    <source>
        <dbReference type="Proteomes" id="UP000034917"/>
    </source>
</evidence>
<dbReference type="AlphaFoldDB" id="A0A0G0JDF1"/>
<dbReference type="InterPro" id="IPR036019">
    <property type="entry name" value="MscL_channel"/>
</dbReference>
<evidence type="ECO:0000256" key="4">
    <source>
        <dbReference type="ARBA" id="ARBA00023136"/>
    </source>
</evidence>
<dbReference type="GO" id="GO:0016020">
    <property type="term" value="C:membrane"/>
    <property type="evidence" value="ECO:0007669"/>
    <property type="project" value="UniProtKB-SubCell"/>
</dbReference>
<dbReference type="EMBL" id="LBSV01000003">
    <property type="protein sequence ID" value="KKQ26196.1"/>
    <property type="molecule type" value="Genomic_DNA"/>
</dbReference>
<evidence type="ECO:0000256" key="3">
    <source>
        <dbReference type="ARBA" id="ARBA00022989"/>
    </source>
</evidence>
<evidence type="ECO:0000256" key="5">
    <source>
        <dbReference type="SAM" id="Phobius"/>
    </source>
</evidence>
<dbReference type="GO" id="GO:0008381">
    <property type="term" value="F:mechanosensitive monoatomic ion channel activity"/>
    <property type="evidence" value="ECO:0007669"/>
    <property type="project" value="TreeGrafter"/>
</dbReference>
<proteinExistence type="predicted"/>
<dbReference type="SUPFAM" id="SSF81330">
    <property type="entry name" value="Gated mechanosensitive channel"/>
    <property type="match status" value="1"/>
</dbReference>
<dbReference type="Gene3D" id="1.10.1200.120">
    <property type="entry name" value="Large-conductance mechanosensitive channel, MscL, domain 1"/>
    <property type="match status" value="1"/>
</dbReference>
<dbReference type="Pfam" id="PF01741">
    <property type="entry name" value="MscL"/>
    <property type="match status" value="1"/>
</dbReference>
<keyword evidence="2 5" id="KW-0812">Transmembrane</keyword>
<sequence>MKGFIEFIRERGIVGFAVGFILGGAVTKVVSSFVSDIVNPILGLLLSKTRSLESMYFQIAGAKIAWGHFVSVLIDFVILSFIIYFAVKGLRLEKIDKKK</sequence>
<comment type="subcellular location">
    <subcellularLocation>
        <location evidence="1">Membrane</location>
        <topology evidence="1">Multi-pass membrane protein</topology>
    </subcellularLocation>
</comment>
<feature type="transmembrane region" description="Helical" evidence="5">
    <location>
        <begin position="12"/>
        <end position="34"/>
    </location>
</feature>
<comment type="caution">
    <text evidence="6">The sequence shown here is derived from an EMBL/GenBank/DDBJ whole genome shotgun (WGS) entry which is preliminary data.</text>
</comment>
<reference evidence="6 7" key="1">
    <citation type="journal article" date="2015" name="Nature">
        <title>rRNA introns, odd ribosomes, and small enigmatic genomes across a large radiation of phyla.</title>
        <authorList>
            <person name="Brown C.T."/>
            <person name="Hug L.A."/>
            <person name="Thomas B.C."/>
            <person name="Sharon I."/>
            <person name="Castelle C.J."/>
            <person name="Singh A."/>
            <person name="Wilkins M.J."/>
            <person name="Williams K.H."/>
            <person name="Banfield J.F."/>
        </authorList>
    </citation>
    <scope>NUCLEOTIDE SEQUENCE [LARGE SCALE GENOMIC DNA]</scope>
</reference>
<accession>A0A0G0JDF1</accession>
<evidence type="ECO:0000256" key="2">
    <source>
        <dbReference type="ARBA" id="ARBA00022692"/>
    </source>
</evidence>
<organism evidence="6 7">
    <name type="scientific">Candidatus Roizmanbacteria bacterium GW2011_GWC2_37_13</name>
    <dbReference type="NCBI Taxonomy" id="1618486"/>
    <lineage>
        <taxon>Bacteria</taxon>
        <taxon>Candidatus Roizmaniibacteriota</taxon>
    </lineage>
</organism>
<dbReference type="Proteomes" id="UP000034917">
    <property type="component" value="Unassembled WGS sequence"/>
</dbReference>
<gene>
    <name evidence="6" type="ORF">US40_C0003G0048</name>
</gene>
<dbReference type="InterPro" id="IPR037673">
    <property type="entry name" value="MSC/AndL"/>
</dbReference>
<feature type="transmembrane region" description="Helical" evidence="5">
    <location>
        <begin position="64"/>
        <end position="87"/>
    </location>
</feature>
<protein>
    <submittedName>
        <fullName evidence="6">Large-conductance mechanosensitive channel</fullName>
    </submittedName>
</protein>
<evidence type="ECO:0000313" key="6">
    <source>
        <dbReference type="EMBL" id="KKQ26196.1"/>
    </source>
</evidence>
<dbReference type="PANTHER" id="PTHR30266:SF2">
    <property type="entry name" value="LARGE-CONDUCTANCE MECHANOSENSITIVE CHANNEL"/>
    <property type="match status" value="1"/>
</dbReference>
<dbReference type="PANTHER" id="PTHR30266">
    <property type="entry name" value="MECHANOSENSITIVE CHANNEL MSCL"/>
    <property type="match status" value="1"/>
</dbReference>
<keyword evidence="4 5" id="KW-0472">Membrane</keyword>
<keyword evidence="3 5" id="KW-1133">Transmembrane helix</keyword>
<name>A0A0G0JDF1_9BACT</name>
<evidence type="ECO:0000256" key="1">
    <source>
        <dbReference type="ARBA" id="ARBA00004141"/>
    </source>
</evidence>